<organism evidence="2 3">
    <name type="scientific">Turicimonas muris</name>
    <dbReference type="NCBI Taxonomy" id="1796652"/>
    <lineage>
        <taxon>Bacteria</taxon>
        <taxon>Pseudomonadati</taxon>
        <taxon>Pseudomonadota</taxon>
        <taxon>Betaproteobacteria</taxon>
        <taxon>Burkholderiales</taxon>
        <taxon>Sutterellaceae</taxon>
        <taxon>Turicimonas</taxon>
    </lineage>
</organism>
<dbReference type="GeneID" id="78361513"/>
<dbReference type="EMBL" id="NHMP01000003">
    <property type="protein sequence ID" value="OXE49617.1"/>
    <property type="molecule type" value="Genomic_DNA"/>
</dbReference>
<dbReference type="RefSeq" id="WP_066592925.1">
    <property type="nucleotide sequence ID" value="NZ_CAJTBZ010000011.1"/>
</dbReference>
<dbReference type="Proteomes" id="UP000214610">
    <property type="component" value="Unassembled WGS sequence"/>
</dbReference>
<name>A0A227KNF5_9BURK</name>
<dbReference type="InterPro" id="IPR005546">
    <property type="entry name" value="Autotransporte_beta"/>
</dbReference>
<evidence type="ECO:0000313" key="2">
    <source>
        <dbReference type="EMBL" id="OXE49617.1"/>
    </source>
</evidence>
<evidence type="ECO:0000259" key="1">
    <source>
        <dbReference type="PROSITE" id="PS51208"/>
    </source>
</evidence>
<dbReference type="InterPro" id="IPR036709">
    <property type="entry name" value="Autotransporte_beta_dom_sf"/>
</dbReference>
<sequence>MTVAPTATLILGNIDEAGDYTVVRGFDTADNVFGNGWRGGWIGDKLYALAQDGTGINWELELHNDASRVWVSAILNDVLSMYPDIAVPNIANDELRHAQKDAFTYGVLRRKDLSAAEKTAIVNSAANISFAGGTLSVGFNDLTTALDSVENQVSMKGESFTEEGLMRDWPHGNNLWIDLISEKQKYKRFAATGIGKAGYKTGAFSFTLGFDDKMTVTSIVGAASSFNRGSQDSTGDLSKTKNKYNSYGIHAYGAYSPSSNLNVVGTLTYLRSSSDITQYINAAGFGNADADVKTNLLAAGIRVETTLKARSSSVVPHAGIPYVYAKSGKYDTKVDGKKIWSNKTKANHAIQFPTGVALRGDIATGNGWNICPQADLTFIPQAGSSNQRTTLTDVNGISDRISGEFAGNFGTNVNLGVQADKGGAPLGFLYGFTGGSKGKADHTLRLEAHWRF</sequence>
<keyword evidence="3" id="KW-1185">Reference proteome</keyword>
<dbReference type="Gene3D" id="2.40.128.130">
    <property type="entry name" value="Autotransporter beta-domain"/>
    <property type="match status" value="1"/>
</dbReference>
<dbReference type="PROSITE" id="PS51208">
    <property type="entry name" value="AUTOTRANSPORTER"/>
    <property type="match status" value="1"/>
</dbReference>
<dbReference type="AlphaFoldDB" id="A0A227KNF5"/>
<accession>A0A227KNF5</accession>
<protein>
    <recommendedName>
        <fullName evidence="1">Autotransporter domain-containing protein</fullName>
    </recommendedName>
</protein>
<reference evidence="3" key="1">
    <citation type="submission" date="2017-05" db="EMBL/GenBank/DDBJ databases">
        <title>Improved OligoMM genomes.</title>
        <authorList>
            <person name="Garzetti D."/>
        </authorList>
    </citation>
    <scope>NUCLEOTIDE SEQUENCE [LARGE SCALE GENOMIC DNA]</scope>
    <source>
        <strain evidence="3">YL45</strain>
    </source>
</reference>
<comment type="caution">
    <text evidence="2">The sequence shown here is derived from an EMBL/GenBank/DDBJ whole genome shotgun (WGS) entry which is preliminary data.</text>
</comment>
<evidence type="ECO:0000313" key="3">
    <source>
        <dbReference type="Proteomes" id="UP000214610"/>
    </source>
</evidence>
<proteinExistence type="predicted"/>
<dbReference type="SMART" id="SM00869">
    <property type="entry name" value="Autotransporter"/>
    <property type="match status" value="1"/>
</dbReference>
<feature type="domain" description="Autotransporter" evidence="1">
    <location>
        <begin position="168"/>
        <end position="452"/>
    </location>
</feature>
<dbReference type="Pfam" id="PF03797">
    <property type="entry name" value="Autotransporter"/>
    <property type="match status" value="1"/>
</dbReference>
<dbReference type="SUPFAM" id="SSF103515">
    <property type="entry name" value="Autotransporter"/>
    <property type="match status" value="1"/>
</dbReference>
<gene>
    <name evidence="2" type="ORF">ADH67_05645</name>
</gene>